<dbReference type="AlphaFoldDB" id="A0A381TPP7"/>
<feature type="region of interest" description="Disordered" evidence="1">
    <location>
        <begin position="31"/>
        <end position="50"/>
    </location>
</feature>
<sequence>MSKESTKAAFQKAFSSHMLLNLSPEEEAAIRESYGLEQPIPTEQHENKED</sequence>
<name>A0A381TPP7_9ZZZZ</name>
<dbReference type="EMBL" id="UINC01004875">
    <property type="protein sequence ID" value="SVA17488.1"/>
    <property type="molecule type" value="Genomic_DNA"/>
</dbReference>
<protein>
    <submittedName>
        <fullName evidence="2">Uncharacterized protein</fullName>
    </submittedName>
</protein>
<reference evidence="2" key="1">
    <citation type="submission" date="2018-05" db="EMBL/GenBank/DDBJ databases">
        <authorList>
            <person name="Lanie J.A."/>
            <person name="Ng W.-L."/>
            <person name="Kazmierczak K.M."/>
            <person name="Andrzejewski T.M."/>
            <person name="Davidsen T.M."/>
            <person name="Wayne K.J."/>
            <person name="Tettelin H."/>
            <person name="Glass J.I."/>
            <person name="Rusch D."/>
            <person name="Podicherti R."/>
            <person name="Tsui H.-C.T."/>
            <person name="Winkler M.E."/>
        </authorList>
    </citation>
    <scope>NUCLEOTIDE SEQUENCE</scope>
</reference>
<proteinExistence type="predicted"/>
<gene>
    <name evidence="2" type="ORF">METZ01_LOCUS70342</name>
</gene>
<organism evidence="2">
    <name type="scientific">marine metagenome</name>
    <dbReference type="NCBI Taxonomy" id="408172"/>
    <lineage>
        <taxon>unclassified sequences</taxon>
        <taxon>metagenomes</taxon>
        <taxon>ecological metagenomes</taxon>
    </lineage>
</organism>
<evidence type="ECO:0000256" key="1">
    <source>
        <dbReference type="SAM" id="MobiDB-lite"/>
    </source>
</evidence>
<accession>A0A381TPP7</accession>
<evidence type="ECO:0000313" key="2">
    <source>
        <dbReference type="EMBL" id="SVA17488.1"/>
    </source>
</evidence>